<evidence type="ECO:0000256" key="8">
    <source>
        <dbReference type="ARBA" id="ARBA00022989"/>
    </source>
</evidence>
<evidence type="ECO:0000256" key="14">
    <source>
        <dbReference type="NCBIfam" id="TIGR00437"/>
    </source>
</evidence>
<evidence type="ECO:0000259" key="18">
    <source>
        <dbReference type="Pfam" id="PF17910"/>
    </source>
</evidence>
<dbReference type="OrthoDB" id="9809127at2"/>
<dbReference type="AlphaFoldDB" id="A0A2H3KNN3"/>
<evidence type="ECO:0000313" key="19">
    <source>
        <dbReference type="EMBL" id="PDV99818.1"/>
    </source>
</evidence>
<feature type="transmembrane region" description="Helical" evidence="15">
    <location>
        <begin position="545"/>
        <end position="566"/>
    </location>
</feature>
<feature type="transmembrane region" description="Helical" evidence="15">
    <location>
        <begin position="359"/>
        <end position="378"/>
    </location>
</feature>
<dbReference type="GO" id="GO:0005886">
    <property type="term" value="C:plasma membrane"/>
    <property type="evidence" value="ECO:0007669"/>
    <property type="project" value="UniProtKB-SubCell"/>
</dbReference>
<evidence type="ECO:0000256" key="7">
    <source>
        <dbReference type="ARBA" id="ARBA00022741"/>
    </source>
</evidence>
<evidence type="ECO:0000259" key="17">
    <source>
        <dbReference type="Pfam" id="PF07670"/>
    </source>
</evidence>
<evidence type="ECO:0000256" key="15">
    <source>
        <dbReference type="RuleBase" id="RU362098"/>
    </source>
</evidence>
<dbReference type="GO" id="GO:0015093">
    <property type="term" value="F:ferrous iron transmembrane transporter activity"/>
    <property type="evidence" value="ECO:0007669"/>
    <property type="project" value="UniProtKB-UniRule"/>
</dbReference>
<proteinExistence type="inferred from homology"/>
<feature type="domain" description="Ferrous iron transport protein B C-terminal" evidence="16">
    <location>
        <begin position="302"/>
        <end position="355"/>
    </location>
</feature>
<organism evidence="19 20">
    <name type="scientific">Candidatus Chloroploca asiatica</name>
    <dbReference type="NCBI Taxonomy" id="1506545"/>
    <lineage>
        <taxon>Bacteria</taxon>
        <taxon>Bacillati</taxon>
        <taxon>Chloroflexota</taxon>
        <taxon>Chloroflexia</taxon>
        <taxon>Chloroflexales</taxon>
        <taxon>Chloroflexineae</taxon>
        <taxon>Oscillochloridaceae</taxon>
        <taxon>Candidatus Chloroploca</taxon>
    </lineage>
</organism>
<feature type="transmembrane region" description="Helical" evidence="15">
    <location>
        <begin position="268"/>
        <end position="294"/>
    </location>
</feature>
<feature type="domain" description="Nucleoside transporter/FeoB GTPase Gate" evidence="17">
    <location>
        <begin position="197"/>
        <end position="292"/>
    </location>
</feature>
<evidence type="ECO:0000256" key="3">
    <source>
        <dbReference type="ARBA" id="ARBA00022448"/>
    </source>
</evidence>
<evidence type="ECO:0000256" key="13">
    <source>
        <dbReference type="ARBA" id="ARBA00031200"/>
    </source>
</evidence>
<feature type="transmembrane region" description="Helical" evidence="15">
    <location>
        <begin position="300"/>
        <end position="320"/>
    </location>
</feature>
<keyword evidence="11 15" id="KW-0342">GTP-binding</keyword>
<reference evidence="19 20" key="1">
    <citation type="submission" date="2016-05" db="EMBL/GenBank/DDBJ databases">
        <authorList>
            <person name="Lavstsen T."/>
            <person name="Jespersen J.S."/>
        </authorList>
    </citation>
    <scope>NUCLEOTIDE SEQUENCE [LARGE SCALE GENOMIC DNA]</scope>
    <source>
        <strain evidence="19 20">B7-9</strain>
    </source>
</reference>
<dbReference type="InterPro" id="IPR003373">
    <property type="entry name" value="Fe2_transport_prot-B"/>
</dbReference>
<comment type="caution">
    <text evidence="19">The sequence shown here is derived from an EMBL/GenBank/DDBJ whole genome shotgun (WGS) entry which is preliminary data.</text>
</comment>
<sequence>MTSFALTPSLRMTYASPIEVELTRLSEALGHCPDLVARYPMRWLAIQLLEGDTLLQAEVERLGGSVASEALAASRMRLETHYGEDLDVAMVDQRYRFVHDLAAQALTRPKTPSLTMSDRVDRIVTNRWLGIPIFLGLMWVVFKLTTDVAAPFVDWIDAVLTGPVSHWITSLLSITGLSGGWLESLLIDGVIAGVGGVLVFIPVLFSLYFALAILEDSGYMARSAFVMDRLMHRLGLHGKSFLPMVVGFGCSVPAIYATRTLENERDRILTGLLVPFMSCSARLPVYVLVAAIFFPTMAGLVIFGLYLTGILVAIGLGMLLKRTLFGNELPTPFVIELPPYRLPTLRNIWHQMWERTSAFLQHAWTIILGTSMVVWLLLALPVSGEGSFADTDVDQSAFAAVSGVMTPVFAPLGFGSWETSGALLTGFVAKEVVVSTMIQVYNVPGAEEEEVGATTIGEDLLAIGGGFLSATGDALKALPSIIGINLAAEEDEQAPDGLTGAIRQGFDASSGGHGALAALAFLVFVLLYTPCMVAVAAARQEFGSRWMWVSIIGQFVIAWLAALIVFQGGRFFL</sequence>
<dbReference type="Pfam" id="PF07664">
    <property type="entry name" value="FeoB_C"/>
    <property type="match status" value="1"/>
</dbReference>
<dbReference type="Pfam" id="PF17910">
    <property type="entry name" value="FeoB_Cyto"/>
    <property type="match status" value="1"/>
</dbReference>
<keyword evidence="5 15" id="KW-0410">Iron transport</keyword>
<evidence type="ECO:0000256" key="11">
    <source>
        <dbReference type="ARBA" id="ARBA00023134"/>
    </source>
</evidence>
<protein>
    <recommendedName>
        <fullName evidence="13 14">Ferrous iron transport protein B</fullName>
    </recommendedName>
</protein>
<dbReference type="PANTHER" id="PTHR43185:SF1">
    <property type="entry name" value="FE(2+) TRANSPORTER FEOB"/>
    <property type="match status" value="1"/>
</dbReference>
<name>A0A2H3KNN3_9CHLR</name>
<dbReference type="Pfam" id="PF07670">
    <property type="entry name" value="Gate"/>
    <property type="match status" value="2"/>
</dbReference>
<dbReference type="PANTHER" id="PTHR43185">
    <property type="entry name" value="FERROUS IRON TRANSPORT PROTEIN B"/>
    <property type="match status" value="1"/>
</dbReference>
<evidence type="ECO:0000256" key="5">
    <source>
        <dbReference type="ARBA" id="ARBA00022496"/>
    </source>
</evidence>
<dbReference type="EMBL" id="LYXE01000063">
    <property type="protein sequence ID" value="PDV99818.1"/>
    <property type="molecule type" value="Genomic_DNA"/>
</dbReference>
<dbReference type="RefSeq" id="WP_097651581.1">
    <property type="nucleotide sequence ID" value="NZ_LYXE01000063.1"/>
</dbReference>
<dbReference type="InterPro" id="IPR011642">
    <property type="entry name" value="Gate_dom"/>
</dbReference>
<keyword evidence="10" id="KW-0406">Ion transport</keyword>
<feature type="domain" description="Nucleoside transporter/FeoB GTPase Gate" evidence="17">
    <location>
        <begin position="365"/>
        <end position="544"/>
    </location>
</feature>
<keyword evidence="3 15" id="KW-0813">Transport</keyword>
<dbReference type="InterPro" id="IPR050860">
    <property type="entry name" value="FeoB_GTPase"/>
</dbReference>
<dbReference type="Gene3D" id="1.10.287.1770">
    <property type="match status" value="1"/>
</dbReference>
<keyword evidence="8 15" id="KW-1133">Transmembrane helix</keyword>
<accession>A0A2H3KNN3</accession>
<dbReference type="InterPro" id="IPR041069">
    <property type="entry name" value="FeoB_Cyto"/>
</dbReference>
<feature type="domain" description="FeoB cytosolic helical" evidence="18">
    <location>
        <begin position="14"/>
        <end position="106"/>
    </location>
</feature>
<evidence type="ECO:0000313" key="20">
    <source>
        <dbReference type="Proteomes" id="UP000220922"/>
    </source>
</evidence>
<feature type="transmembrane region" description="Helical" evidence="15">
    <location>
        <begin position="515"/>
        <end position="538"/>
    </location>
</feature>
<evidence type="ECO:0000259" key="16">
    <source>
        <dbReference type="Pfam" id="PF07664"/>
    </source>
</evidence>
<keyword evidence="4" id="KW-1003">Cell membrane</keyword>
<feature type="transmembrane region" description="Helical" evidence="15">
    <location>
        <begin position="234"/>
        <end position="256"/>
    </location>
</feature>
<feature type="transmembrane region" description="Helical" evidence="15">
    <location>
        <begin position="126"/>
        <end position="144"/>
    </location>
</feature>
<keyword evidence="9 15" id="KW-0408">Iron</keyword>
<dbReference type="Proteomes" id="UP000220922">
    <property type="component" value="Unassembled WGS sequence"/>
</dbReference>
<keyword evidence="20" id="KW-1185">Reference proteome</keyword>
<comment type="subcellular location">
    <subcellularLocation>
        <location evidence="15">Cell inner membrane</location>
        <topology evidence="15">Multi-pass membrane protein</topology>
    </subcellularLocation>
    <subcellularLocation>
        <location evidence="2">Cell membrane</location>
        <topology evidence="2">Multi-pass membrane protein</topology>
    </subcellularLocation>
</comment>
<dbReference type="NCBIfam" id="TIGR00437">
    <property type="entry name" value="feoB"/>
    <property type="match status" value="1"/>
</dbReference>
<evidence type="ECO:0000256" key="2">
    <source>
        <dbReference type="ARBA" id="ARBA00004651"/>
    </source>
</evidence>
<keyword evidence="6 15" id="KW-0812">Transmembrane</keyword>
<comment type="function">
    <text evidence="1 15">Probable transporter of a GTP-driven Fe(2+) uptake system.</text>
</comment>
<evidence type="ECO:0000256" key="6">
    <source>
        <dbReference type="ARBA" id="ARBA00022692"/>
    </source>
</evidence>
<gene>
    <name evidence="19" type="ORF">A9Q02_00985</name>
</gene>
<feature type="transmembrane region" description="Helical" evidence="15">
    <location>
        <begin position="189"/>
        <end position="214"/>
    </location>
</feature>
<evidence type="ECO:0000256" key="10">
    <source>
        <dbReference type="ARBA" id="ARBA00023065"/>
    </source>
</evidence>
<evidence type="ECO:0000256" key="1">
    <source>
        <dbReference type="ARBA" id="ARBA00003926"/>
    </source>
</evidence>
<keyword evidence="12 15" id="KW-0472">Membrane</keyword>
<comment type="similarity">
    <text evidence="15">Belongs to the TRAFAC class TrmE-Era-EngA-EngB-Septin-like GTPase superfamily. FeoB GTPase (TC 9.A.8) family.</text>
</comment>
<keyword evidence="7" id="KW-0547">Nucleotide-binding</keyword>
<evidence type="ECO:0000256" key="12">
    <source>
        <dbReference type="ARBA" id="ARBA00023136"/>
    </source>
</evidence>
<evidence type="ECO:0000256" key="4">
    <source>
        <dbReference type="ARBA" id="ARBA00022475"/>
    </source>
</evidence>
<evidence type="ECO:0000256" key="9">
    <source>
        <dbReference type="ARBA" id="ARBA00023004"/>
    </source>
</evidence>
<dbReference type="GO" id="GO:0005525">
    <property type="term" value="F:GTP binding"/>
    <property type="evidence" value="ECO:0007669"/>
    <property type="project" value="UniProtKB-KW"/>
</dbReference>
<dbReference type="InterPro" id="IPR011640">
    <property type="entry name" value="Fe2_transport_prot_B_C"/>
</dbReference>